<evidence type="ECO:0000256" key="6">
    <source>
        <dbReference type="RuleBase" id="RU004355"/>
    </source>
</evidence>
<comment type="caution">
    <text evidence="9">The sequence shown here is derived from an EMBL/GenBank/DDBJ whole genome shotgun (WGS) entry which is preliminary data.</text>
</comment>
<dbReference type="RefSeq" id="WP_136347072.1">
    <property type="nucleotide sequence ID" value="NZ_SSOC01000002.1"/>
</dbReference>
<dbReference type="GO" id="GO:0005737">
    <property type="term" value="C:cytoplasm"/>
    <property type="evidence" value="ECO:0007669"/>
    <property type="project" value="UniProtKB-SubCell"/>
</dbReference>
<evidence type="ECO:0000256" key="4">
    <source>
        <dbReference type="ARBA" id="ARBA00022839"/>
    </source>
</evidence>
<dbReference type="EC" id="3.1.11.6" evidence="5"/>
<dbReference type="GO" id="GO:0009318">
    <property type="term" value="C:exodeoxyribonuclease VII complex"/>
    <property type="evidence" value="ECO:0007669"/>
    <property type="project" value="UniProtKB-UniRule"/>
</dbReference>
<organism evidence="9 10">
    <name type="scientific">Pseudothauera nasutitermitis</name>
    <dbReference type="NCBI Taxonomy" id="2565930"/>
    <lineage>
        <taxon>Bacteria</taxon>
        <taxon>Pseudomonadati</taxon>
        <taxon>Pseudomonadota</taxon>
        <taxon>Betaproteobacteria</taxon>
        <taxon>Rhodocyclales</taxon>
        <taxon>Zoogloeaceae</taxon>
        <taxon>Pseudothauera</taxon>
    </lineage>
</organism>
<feature type="domain" description="OB-fold nucleic acid binding" evidence="8">
    <location>
        <begin position="17"/>
        <end position="108"/>
    </location>
</feature>
<dbReference type="GO" id="GO:0003676">
    <property type="term" value="F:nucleic acid binding"/>
    <property type="evidence" value="ECO:0007669"/>
    <property type="project" value="InterPro"/>
</dbReference>
<dbReference type="InterPro" id="IPR003753">
    <property type="entry name" value="Exonuc_VII_L"/>
</dbReference>
<evidence type="ECO:0000313" key="10">
    <source>
        <dbReference type="Proteomes" id="UP000308430"/>
    </source>
</evidence>
<dbReference type="GO" id="GO:0006308">
    <property type="term" value="P:DNA catabolic process"/>
    <property type="evidence" value="ECO:0007669"/>
    <property type="project" value="UniProtKB-UniRule"/>
</dbReference>
<proteinExistence type="inferred from homology"/>
<sequence>MSAPFPARDLPGDAPLPVSALNRLAREILERSFPLLWVSGEISNLTRAASGHLYFTLKDEQAQIRCTMWRNRAQLLPFRPENGMRVEARALVTLYEPRGDYQLGVETLRSAGQGNLFEAFTRLKARLGAEGLFDPALKRALPRFPRAVGVVTSPAAAALRDVLAALRRRAPHLPVVLYPAPVQGADAGAALTQALVTASARAQQDGIDAILFVRGGGGIEDLWAFNDEALARAIRACPLPVVSGVGHETDFTIADFAADLRAATPTMAAELVSAGFHAAPGELAALARHLRDALTRRLGTLTQRVDRAALRLLHPRERLRRAAQDGERLRARLDSALARRLEREQARLGALQARLRATRPDLQRAGERVSRAGHGLEQALEVLLARRRERLETLASHLQHLDPQAVLARGYGIARDARGNILRGGDGLAAGDAVSVQLADAWLDTRLEEIRKR</sequence>
<keyword evidence="10" id="KW-1185">Reference proteome</keyword>
<keyword evidence="1 5" id="KW-0963">Cytoplasm</keyword>
<dbReference type="GO" id="GO:0008855">
    <property type="term" value="F:exodeoxyribonuclease VII activity"/>
    <property type="evidence" value="ECO:0007669"/>
    <property type="project" value="UniProtKB-UniRule"/>
</dbReference>
<dbReference type="AlphaFoldDB" id="A0A4S4B0T4"/>
<feature type="domain" description="Exonuclease VII large subunit C-terminal" evidence="7">
    <location>
        <begin position="132"/>
        <end position="444"/>
    </location>
</feature>
<dbReference type="Pfam" id="PF13742">
    <property type="entry name" value="tRNA_anti_2"/>
    <property type="match status" value="1"/>
</dbReference>
<dbReference type="NCBIfam" id="TIGR00237">
    <property type="entry name" value="xseA"/>
    <property type="match status" value="1"/>
</dbReference>
<evidence type="ECO:0000256" key="1">
    <source>
        <dbReference type="ARBA" id="ARBA00022490"/>
    </source>
</evidence>
<dbReference type="InterPro" id="IPR020579">
    <property type="entry name" value="Exonuc_VII_lsu_C"/>
</dbReference>
<evidence type="ECO:0000256" key="3">
    <source>
        <dbReference type="ARBA" id="ARBA00022801"/>
    </source>
</evidence>
<keyword evidence="4 5" id="KW-0269">Exonuclease</keyword>
<dbReference type="PANTHER" id="PTHR30008:SF0">
    <property type="entry name" value="EXODEOXYRIBONUCLEASE 7 LARGE SUBUNIT"/>
    <property type="match status" value="1"/>
</dbReference>
<evidence type="ECO:0000256" key="5">
    <source>
        <dbReference type="HAMAP-Rule" id="MF_00378"/>
    </source>
</evidence>
<dbReference type="EMBL" id="SSOC01000002">
    <property type="protein sequence ID" value="THF66123.1"/>
    <property type="molecule type" value="Genomic_DNA"/>
</dbReference>
<evidence type="ECO:0000313" key="9">
    <source>
        <dbReference type="EMBL" id="THF66123.1"/>
    </source>
</evidence>
<dbReference type="Proteomes" id="UP000308430">
    <property type="component" value="Unassembled WGS sequence"/>
</dbReference>
<comment type="function">
    <text evidence="5">Bidirectionally degrades single-stranded DNA into large acid-insoluble oligonucleotides, which are then degraded further into small acid-soluble oligonucleotides.</text>
</comment>
<comment type="subunit">
    <text evidence="5">Heterooligomer composed of large and small subunits.</text>
</comment>
<name>A0A4S4B0T4_9RHOO</name>
<evidence type="ECO:0000259" key="7">
    <source>
        <dbReference type="Pfam" id="PF02601"/>
    </source>
</evidence>
<dbReference type="HAMAP" id="MF_00378">
    <property type="entry name" value="Exonuc_7_L"/>
    <property type="match status" value="1"/>
</dbReference>
<evidence type="ECO:0000256" key="2">
    <source>
        <dbReference type="ARBA" id="ARBA00022722"/>
    </source>
</evidence>
<dbReference type="CDD" id="cd04489">
    <property type="entry name" value="ExoVII_LU_OBF"/>
    <property type="match status" value="1"/>
</dbReference>
<keyword evidence="3 5" id="KW-0378">Hydrolase</keyword>
<dbReference type="Pfam" id="PF02601">
    <property type="entry name" value="Exonuc_VII_L"/>
    <property type="match status" value="1"/>
</dbReference>
<dbReference type="PANTHER" id="PTHR30008">
    <property type="entry name" value="EXODEOXYRIBONUCLEASE 7 LARGE SUBUNIT"/>
    <property type="match status" value="1"/>
</dbReference>
<evidence type="ECO:0000259" key="8">
    <source>
        <dbReference type="Pfam" id="PF13742"/>
    </source>
</evidence>
<protein>
    <recommendedName>
        <fullName evidence="5">Exodeoxyribonuclease 7 large subunit</fullName>
        <ecNumber evidence="5">3.1.11.6</ecNumber>
    </recommendedName>
    <alternativeName>
        <fullName evidence="5">Exodeoxyribonuclease VII large subunit</fullName>
        <shortName evidence="5">Exonuclease VII large subunit</shortName>
    </alternativeName>
</protein>
<comment type="catalytic activity">
    <reaction evidence="5 6">
        <text>Exonucleolytic cleavage in either 5'- to 3'- or 3'- to 5'-direction to yield nucleoside 5'-phosphates.</text>
        <dbReference type="EC" id="3.1.11.6"/>
    </reaction>
</comment>
<reference evidence="9 10" key="1">
    <citation type="submission" date="2019-04" db="EMBL/GenBank/DDBJ databases">
        <title>Azoarcus nasutitermitis sp. nov. isolated from termite nest.</title>
        <authorList>
            <person name="Lin S.-Y."/>
            <person name="Hameed A."/>
            <person name="Hsu Y.-H."/>
            <person name="Young C.-C."/>
        </authorList>
    </citation>
    <scope>NUCLEOTIDE SEQUENCE [LARGE SCALE GENOMIC DNA]</scope>
    <source>
        <strain evidence="9 10">CC-YHH838</strain>
    </source>
</reference>
<accession>A0A4S4B0T4</accession>
<comment type="subcellular location">
    <subcellularLocation>
        <location evidence="5 6">Cytoplasm</location>
    </subcellularLocation>
</comment>
<gene>
    <name evidence="5" type="primary">xseA</name>
    <name evidence="9" type="ORF">E6C76_04500</name>
</gene>
<comment type="similarity">
    <text evidence="5 6">Belongs to the XseA family.</text>
</comment>
<keyword evidence="2 5" id="KW-0540">Nuclease</keyword>
<dbReference type="InterPro" id="IPR025824">
    <property type="entry name" value="OB-fold_nuc-bd_dom"/>
</dbReference>
<dbReference type="OrthoDB" id="9802795at2"/>